<reference evidence="2 3" key="1">
    <citation type="journal article" date="2018" name="Evol. Lett.">
        <title>Horizontal gene cluster transfer increased hallucinogenic mushroom diversity.</title>
        <authorList>
            <person name="Reynolds H.T."/>
            <person name="Vijayakumar V."/>
            <person name="Gluck-Thaler E."/>
            <person name="Korotkin H.B."/>
            <person name="Matheny P.B."/>
            <person name="Slot J.C."/>
        </authorList>
    </citation>
    <scope>NUCLEOTIDE SEQUENCE [LARGE SCALE GENOMIC DNA]</scope>
    <source>
        <strain evidence="2 3">2631</strain>
    </source>
</reference>
<protein>
    <submittedName>
        <fullName evidence="2">Uncharacterized protein</fullName>
    </submittedName>
</protein>
<keyword evidence="3" id="KW-1185">Reference proteome</keyword>
<dbReference type="InParanoid" id="A0A409WN98"/>
<organism evidence="2 3">
    <name type="scientific">Psilocybe cyanescens</name>
    <dbReference type="NCBI Taxonomy" id="93625"/>
    <lineage>
        <taxon>Eukaryota</taxon>
        <taxon>Fungi</taxon>
        <taxon>Dikarya</taxon>
        <taxon>Basidiomycota</taxon>
        <taxon>Agaricomycotina</taxon>
        <taxon>Agaricomycetes</taxon>
        <taxon>Agaricomycetidae</taxon>
        <taxon>Agaricales</taxon>
        <taxon>Agaricineae</taxon>
        <taxon>Strophariaceae</taxon>
        <taxon>Psilocybe</taxon>
    </lineage>
</organism>
<dbReference type="EMBL" id="NHYD01003354">
    <property type="protein sequence ID" value="PPQ79988.1"/>
    <property type="molecule type" value="Genomic_DNA"/>
</dbReference>
<comment type="caution">
    <text evidence="2">The sequence shown here is derived from an EMBL/GenBank/DDBJ whole genome shotgun (WGS) entry which is preliminary data.</text>
</comment>
<feature type="compositionally biased region" description="Polar residues" evidence="1">
    <location>
        <begin position="30"/>
        <end position="40"/>
    </location>
</feature>
<gene>
    <name evidence="2" type="ORF">CVT25_003048</name>
</gene>
<proteinExistence type="predicted"/>
<accession>A0A409WN98</accession>
<dbReference type="AlphaFoldDB" id="A0A409WN98"/>
<evidence type="ECO:0000256" key="1">
    <source>
        <dbReference type="SAM" id="MobiDB-lite"/>
    </source>
</evidence>
<feature type="region of interest" description="Disordered" evidence="1">
    <location>
        <begin position="1"/>
        <end position="40"/>
    </location>
</feature>
<dbReference type="Proteomes" id="UP000283269">
    <property type="component" value="Unassembled WGS sequence"/>
</dbReference>
<name>A0A409WN98_PSICY</name>
<evidence type="ECO:0000313" key="2">
    <source>
        <dbReference type="EMBL" id="PPQ79988.1"/>
    </source>
</evidence>
<evidence type="ECO:0000313" key="3">
    <source>
        <dbReference type="Proteomes" id="UP000283269"/>
    </source>
</evidence>
<sequence>MTGSLPGREMGLDARIQNGSETSEKARIHTSGSTDSVLPSLPTTRRSWKYPLIDRTVLDKLDLMQDFFAQEYGHSPERDTTPSQFRWPPLITRIPERPSRPLSIGPDSPAAICESAVHPRPCRFLLPLRVAEQESKARMHIMQLATLARRLNRTLVLPNVGKSKIGACFKWPFSTYYEATSISDPDAADSTLTVTLSGDADVGKESYVDLESFRAWMENNNRQRRDPLKSQLISIAPTLPPSGLRKEAIYANQHVAVHAYSTFGAWERGLPGCFASRFQPLKLETRPVFMSTTSPPKKDAQIIPIGDSIIDAFASISPGASREPPVLVVNWDMRYPVFPALPNSRSLQYSTRMHSLARRYAPKSPYLVIQWRMETVDLHLLHECAHALVDVLARILHDPALAENITTVWFASDYPYPVGSRSRSGARPPAVAAKSGTFRDFEVLHEEAVDILRKAFNEQGELRDWKLTDFIESVELDLKSQNELLQDPGVLGILDKLVSIEAELFVSGSARCSRKRYVSIELSFIRTLIGTALSRSKLSMRGIENGAELENLIGEMWLTYLASKNDE</sequence>
<dbReference type="OrthoDB" id="2020419at2759"/>